<feature type="transmembrane region" description="Helical" evidence="8">
    <location>
        <begin position="308"/>
        <end position="326"/>
    </location>
</feature>
<keyword evidence="6" id="KW-0443">Lipid metabolism</keyword>
<keyword evidence="10" id="KW-1185">Reference proteome</keyword>
<evidence type="ECO:0000313" key="10">
    <source>
        <dbReference type="Proteomes" id="UP000002866"/>
    </source>
</evidence>
<dbReference type="HOGENOM" id="CLU_048143_2_1_1"/>
<dbReference type="AlphaFoldDB" id="I2H5Y8"/>
<organism evidence="9 10">
    <name type="scientific">Henningerozyma blattae (strain ATCC 34711 / CBS 6284 / DSM 70876 / NBRC 10599 / NRRL Y-10934 / UCD 77-7)</name>
    <name type="common">Yeast</name>
    <name type="synonym">Tetrapisispora blattae</name>
    <dbReference type="NCBI Taxonomy" id="1071380"/>
    <lineage>
        <taxon>Eukaryota</taxon>
        <taxon>Fungi</taxon>
        <taxon>Dikarya</taxon>
        <taxon>Ascomycota</taxon>
        <taxon>Saccharomycotina</taxon>
        <taxon>Saccharomycetes</taxon>
        <taxon>Saccharomycetales</taxon>
        <taxon>Saccharomycetaceae</taxon>
        <taxon>Henningerozyma</taxon>
    </lineage>
</organism>
<dbReference type="GO" id="GO:0010945">
    <property type="term" value="F:coenzyme A diphosphatase activity"/>
    <property type="evidence" value="ECO:0007669"/>
    <property type="project" value="InterPro"/>
</dbReference>
<evidence type="ECO:0000256" key="8">
    <source>
        <dbReference type="SAM" id="Phobius"/>
    </source>
</evidence>
<dbReference type="GeneID" id="14496899"/>
<dbReference type="PANTHER" id="PTHR23129:SF0">
    <property type="entry name" value="ACYL-COENZYME A DIPHOSPHATASE FITM2"/>
    <property type="match status" value="1"/>
</dbReference>
<feature type="transmembrane region" description="Helical" evidence="8">
    <location>
        <begin position="255"/>
        <end position="272"/>
    </location>
</feature>
<dbReference type="STRING" id="1071380.I2H5Y8"/>
<feature type="transmembrane region" description="Helical" evidence="8">
    <location>
        <begin position="279"/>
        <end position="302"/>
    </location>
</feature>
<keyword evidence="5 8" id="KW-1133">Transmembrane helix</keyword>
<dbReference type="GO" id="GO:0005789">
    <property type="term" value="C:endoplasmic reticulum membrane"/>
    <property type="evidence" value="ECO:0007669"/>
    <property type="project" value="UniProtKB-SubCell"/>
</dbReference>
<keyword evidence="4" id="KW-0256">Endoplasmic reticulum</keyword>
<keyword evidence="3" id="KW-0378">Hydrolase</keyword>
<feature type="transmembrane region" description="Helical" evidence="8">
    <location>
        <begin position="44"/>
        <end position="67"/>
    </location>
</feature>
<dbReference type="OrthoDB" id="5579088at2759"/>
<dbReference type="GO" id="GO:0019915">
    <property type="term" value="P:lipid storage"/>
    <property type="evidence" value="ECO:0007669"/>
    <property type="project" value="InterPro"/>
</dbReference>
<evidence type="ECO:0000256" key="3">
    <source>
        <dbReference type="ARBA" id="ARBA00022801"/>
    </source>
</evidence>
<dbReference type="eggNOG" id="KOG3750">
    <property type="taxonomic scope" value="Eukaryota"/>
</dbReference>
<reference evidence="9 10" key="1">
    <citation type="journal article" date="2011" name="Proc. Natl. Acad. Sci. U.S.A.">
        <title>Evolutionary erosion of yeast sex chromosomes by mating-type switching accidents.</title>
        <authorList>
            <person name="Gordon J.L."/>
            <person name="Armisen D."/>
            <person name="Proux-Wera E."/>
            <person name="Oheigeartaigh S.S."/>
            <person name="Byrne K.P."/>
            <person name="Wolfe K.H."/>
        </authorList>
    </citation>
    <scope>NUCLEOTIDE SEQUENCE [LARGE SCALE GENOMIC DNA]</scope>
    <source>
        <strain evidence="10">ATCC 34711 / CBS 6284 / DSM 70876 / NBRC 10599 / NRRL Y-10934 / UCD 77-7</strain>
    </source>
</reference>
<dbReference type="FunCoup" id="I2H5Y8">
    <property type="interactions" value="113"/>
</dbReference>
<dbReference type="GO" id="GO:0008654">
    <property type="term" value="P:phospholipid biosynthetic process"/>
    <property type="evidence" value="ECO:0007669"/>
    <property type="project" value="TreeGrafter"/>
</dbReference>
<dbReference type="InterPro" id="IPR019388">
    <property type="entry name" value="FIT"/>
</dbReference>
<accession>I2H5Y8</accession>
<evidence type="ECO:0000313" key="9">
    <source>
        <dbReference type="EMBL" id="CCH61790.1"/>
    </source>
</evidence>
<dbReference type="KEGG" id="tbl:TBLA_0F02500"/>
<sequence>MALFRLKYIVFLTPLLLLLSSYTHYLISQATPNTQISKDSFLNVYFIKQGWFWTSFVSILSICFINSKRRIQRRILKHLNMYLVFTLWWYLFTQHFSFISLNSPPLMDLIFTTTGGSCNFNVFDTNNLSNEIDVHSNNSTKSIKLISGFLKLNQHFLDHESEKRRTMSIRKLLRYLDTKENETGYSNIKDAVNYLNCNIHDKNCDSPINDSSRTSIEQNKELRDFILSIDPTVENSSQKCRKIGGAWSGGHDPSGHMFLLTLMIMTFLTISISKDNYLFVRLIAAMFGLMSSYSFMVTIFNFHTFAEQITGFMAAYIPAGLYIYLLM</sequence>
<keyword evidence="7 8" id="KW-0472">Membrane</keyword>
<dbReference type="RefSeq" id="XP_004181309.1">
    <property type="nucleotide sequence ID" value="XM_004181261.1"/>
</dbReference>
<evidence type="ECO:0000256" key="4">
    <source>
        <dbReference type="ARBA" id="ARBA00022824"/>
    </source>
</evidence>
<dbReference type="PANTHER" id="PTHR23129">
    <property type="entry name" value="ACYL-COENZYME A DIPHOSPHATASE FITM2"/>
    <property type="match status" value="1"/>
</dbReference>
<name>I2H5Y8_HENB6</name>
<keyword evidence="2 8" id="KW-0812">Transmembrane</keyword>
<evidence type="ECO:0000256" key="5">
    <source>
        <dbReference type="ARBA" id="ARBA00022989"/>
    </source>
</evidence>
<dbReference type="Pfam" id="PF10261">
    <property type="entry name" value="FIT"/>
    <property type="match status" value="2"/>
</dbReference>
<dbReference type="Proteomes" id="UP000002866">
    <property type="component" value="Chromosome 6"/>
</dbReference>
<gene>
    <name evidence="9" type="primary">TBLA0F02500</name>
    <name evidence="9" type="ORF">TBLA_0F02500</name>
</gene>
<dbReference type="GO" id="GO:0034389">
    <property type="term" value="P:lipid droplet organization"/>
    <property type="evidence" value="ECO:0007669"/>
    <property type="project" value="TreeGrafter"/>
</dbReference>
<feature type="transmembrane region" description="Helical" evidence="8">
    <location>
        <begin position="79"/>
        <end position="99"/>
    </location>
</feature>
<evidence type="ECO:0000256" key="2">
    <source>
        <dbReference type="ARBA" id="ARBA00022692"/>
    </source>
</evidence>
<evidence type="ECO:0000256" key="1">
    <source>
        <dbReference type="ARBA" id="ARBA00004477"/>
    </source>
</evidence>
<evidence type="ECO:0000256" key="6">
    <source>
        <dbReference type="ARBA" id="ARBA00023098"/>
    </source>
</evidence>
<protein>
    <submittedName>
        <fullName evidence="9">Uncharacterized protein</fullName>
    </submittedName>
</protein>
<comment type="subcellular location">
    <subcellularLocation>
        <location evidence="1">Endoplasmic reticulum membrane</location>
        <topology evidence="1">Multi-pass membrane protein</topology>
    </subcellularLocation>
</comment>
<dbReference type="InParanoid" id="I2H5Y8"/>
<dbReference type="EMBL" id="HE806321">
    <property type="protein sequence ID" value="CCH61790.1"/>
    <property type="molecule type" value="Genomic_DNA"/>
</dbReference>
<proteinExistence type="predicted"/>
<evidence type="ECO:0000256" key="7">
    <source>
        <dbReference type="ARBA" id="ARBA00023136"/>
    </source>
</evidence>